<keyword evidence="2" id="KW-0479">Metal-binding</keyword>
<dbReference type="SUPFAM" id="SSF57863">
    <property type="entry name" value="ArfGap/RecO-like zinc finger"/>
    <property type="match status" value="1"/>
</dbReference>
<feature type="region of interest" description="Disordered" evidence="6">
    <location>
        <begin position="179"/>
        <end position="200"/>
    </location>
</feature>
<dbReference type="PANTHER" id="PTHR45686:SF4">
    <property type="entry name" value="ADP-RIBOSYLATION FACTOR GTPASE ACTIVATING PROTEIN 3, ISOFORM H"/>
    <property type="match status" value="1"/>
</dbReference>
<name>D8LZW3_BLAHO</name>
<sequence>MPNEVLAELRALPGNNVCVDCGASRPQWASVSYGTFICLECSGKHRGLGVHLSFVRSVQMDSWTEDEIKAMQVGGNQSLRSFFEEHGISNDATIREKYSSPAAALYREMYLLACSTSYSQHQSEDPRRRTSDRAPCRLCRLIRRNPARSPSFQIRRRRFGEPSKFPRVFSSLQGFGSTPVTASNDSNAPNSSNSSNFDFGLPENVSKALGEYRRNVEPDGQVRGVAELSGE</sequence>
<evidence type="ECO:0000256" key="2">
    <source>
        <dbReference type="ARBA" id="ARBA00022723"/>
    </source>
</evidence>
<accession>D8LZW3</accession>
<evidence type="ECO:0000259" key="7">
    <source>
        <dbReference type="PROSITE" id="PS50115"/>
    </source>
</evidence>
<dbReference type="PRINTS" id="PR00405">
    <property type="entry name" value="REVINTRACTNG"/>
</dbReference>
<dbReference type="InterPro" id="IPR037278">
    <property type="entry name" value="ARFGAP/RecO"/>
</dbReference>
<evidence type="ECO:0000256" key="6">
    <source>
        <dbReference type="SAM" id="MobiDB-lite"/>
    </source>
</evidence>
<dbReference type="InParanoid" id="D8LZW3"/>
<feature type="region of interest" description="Disordered" evidence="6">
    <location>
        <begin position="212"/>
        <end position="231"/>
    </location>
</feature>
<gene>
    <name evidence="8" type="ORF">GSBLH_T00001527001</name>
</gene>
<keyword evidence="3 5" id="KW-0863">Zinc-finger</keyword>
<dbReference type="InterPro" id="IPR001164">
    <property type="entry name" value="ArfGAP_dom"/>
</dbReference>
<dbReference type="OrthoDB" id="983479at2759"/>
<dbReference type="Proteomes" id="UP000008312">
    <property type="component" value="Unassembled WGS sequence"/>
</dbReference>
<evidence type="ECO:0000256" key="5">
    <source>
        <dbReference type="PROSITE-ProRule" id="PRU00288"/>
    </source>
</evidence>
<evidence type="ECO:0000256" key="1">
    <source>
        <dbReference type="ARBA" id="ARBA00022468"/>
    </source>
</evidence>
<dbReference type="EMBL" id="FN668641">
    <property type="protein sequence ID" value="CBK21352.2"/>
    <property type="molecule type" value="Genomic_DNA"/>
</dbReference>
<feature type="domain" description="Arf-GAP" evidence="7">
    <location>
        <begin position="3"/>
        <end position="108"/>
    </location>
</feature>
<dbReference type="GeneID" id="24918772"/>
<keyword evidence="1" id="KW-0343">GTPase activation</keyword>
<dbReference type="Pfam" id="PF01412">
    <property type="entry name" value="ArfGap"/>
    <property type="match status" value="1"/>
</dbReference>
<dbReference type="PANTHER" id="PTHR45686">
    <property type="entry name" value="ADP-RIBOSYLATION FACTOR GTPASE ACTIVATING PROTEIN 3, ISOFORM H-RELATED"/>
    <property type="match status" value="1"/>
</dbReference>
<dbReference type="GO" id="GO:0008270">
    <property type="term" value="F:zinc ion binding"/>
    <property type="evidence" value="ECO:0007669"/>
    <property type="project" value="UniProtKB-KW"/>
</dbReference>
<evidence type="ECO:0000256" key="3">
    <source>
        <dbReference type="ARBA" id="ARBA00022771"/>
    </source>
</evidence>
<dbReference type="PROSITE" id="PS50115">
    <property type="entry name" value="ARFGAP"/>
    <property type="match status" value="1"/>
</dbReference>
<dbReference type="GO" id="GO:0000139">
    <property type="term" value="C:Golgi membrane"/>
    <property type="evidence" value="ECO:0007669"/>
    <property type="project" value="GOC"/>
</dbReference>
<evidence type="ECO:0000256" key="4">
    <source>
        <dbReference type="ARBA" id="ARBA00022833"/>
    </source>
</evidence>
<dbReference type="GO" id="GO:0048205">
    <property type="term" value="P:COPI coating of Golgi vesicle"/>
    <property type="evidence" value="ECO:0007669"/>
    <property type="project" value="TreeGrafter"/>
</dbReference>
<dbReference type="Gene3D" id="1.10.220.150">
    <property type="entry name" value="Arf GTPase activating protein"/>
    <property type="match status" value="1"/>
</dbReference>
<protein>
    <recommendedName>
        <fullName evidence="7">Arf-GAP domain-containing protein</fullName>
    </recommendedName>
</protein>
<organism evidence="8">
    <name type="scientific">Blastocystis hominis</name>
    <dbReference type="NCBI Taxonomy" id="12968"/>
    <lineage>
        <taxon>Eukaryota</taxon>
        <taxon>Sar</taxon>
        <taxon>Stramenopiles</taxon>
        <taxon>Bigyra</taxon>
        <taxon>Opalozoa</taxon>
        <taxon>Opalinata</taxon>
        <taxon>Blastocystidae</taxon>
        <taxon>Blastocystis</taxon>
    </lineage>
</organism>
<evidence type="ECO:0000313" key="9">
    <source>
        <dbReference type="Proteomes" id="UP000008312"/>
    </source>
</evidence>
<dbReference type="AlphaFoldDB" id="D8LZW3"/>
<keyword evidence="9" id="KW-1185">Reference proteome</keyword>
<reference evidence="8" key="1">
    <citation type="submission" date="2010-02" db="EMBL/GenBank/DDBJ databases">
        <title>Sequencing and annotation of the Blastocystis hominis genome.</title>
        <authorList>
            <person name="Wincker P."/>
        </authorList>
    </citation>
    <scope>NUCLEOTIDE SEQUENCE</scope>
    <source>
        <strain evidence="8">Singapore isolate B</strain>
    </source>
</reference>
<evidence type="ECO:0000313" key="8">
    <source>
        <dbReference type="EMBL" id="CBK21352.2"/>
    </source>
</evidence>
<dbReference type="GO" id="GO:0005096">
    <property type="term" value="F:GTPase activator activity"/>
    <property type="evidence" value="ECO:0007669"/>
    <property type="project" value="UniProtKB-KW"/>
</dbReference>
<dbReference type="RefSeq" id="XP_012895400.1">
    <property type="nucleotide sequence ID" value="XM_013039946.1"/>
</dbReference>
<feature type="compositionally biased region" description="Low complexity" evidence="6">
    <location>
        <begin position="182"/>
        <end position="199"/>
    </location>
</feature>
<dbReference type="SMART" id="SM00105">
    <property type="entry name" value="ArfGap"/>
    <property type="match status" value="1"/>
</dbReference>
<dbReference type="InterPro" id="IPR038508">
    <property type="entry name" value="ArfGAP_dom_sf"/>
</dbReference>
<dbReference type="CDD" id="cd08830">
    <property type="entry name" value="ArfGap_ArfGap1"/>
    <property type="match status" value="1"/>
</dbReference>
<proteinExistence type="predicted"/>
<keyword evidence="4" id="KW-0862">Zinc</keyword>